<keyword evidence="5 8" id="KW-0963">Cytoplasm</keyword>
<evidence type="ECO:0000256" key="6">
    <source>
        <dbReference type="ARBA" id="ARBA00022670"/>
    </source>
</evidence>
<name>A0ABQ2ZQ51_9ACTN</name>
<evidence type="ECO:0000313" key="11">
    <source>
        <dbReference type="EMBL" id="GGY19658.1"/>
    </source>
</evidence>
<evidence type="ECO:0000256" key="5">
    <source>
        <dbReference type="ARBA" id="ARBA00022490"/>
    </source>
</evidence>
<dbReference type="InterPro" id="IPR005944">
    <property type="entry name" value="Pro_iminopeptidase"/>
</dbReference>
<keyword evidence="12" id="KW-1185">Reference proteome</keyword>
<dbReference type="PANTHER" id="PTHR43722">
    <property type="entry name" value="PROLINE IMINOPEPTIDASE"/>
    <property type="match status" value="1"/>
</dbReference>
<dbReference type="Gene3D" id="3.40.50.1820">
    <property type="entry name" value="alpha/beta hydrolase"/>
    <property type="match status" value="1"/>
</dbReference>
<comment type="similarity">
    <text evidence="3 8 9">Belongs to the peptidase S33 family.</text>
</comment>
<evidence type="ECO:0000256" key="2">
    <source>
        <dbReference type="ARBA" id="ARBA00004496"/>
    </source>
</evidence>
<dbReference type="Proteomes" id="UP000653308">
    <property type="component" value="Unassembled WGS sequence"/>
</dbReference>
<dbReference type="EC" id="3.4.11.5" evidence="8 9"/>
<dbReference type="Pfam" id="PF00561">
    <property type="entry name" value="Abhydrolase_1"/>
    <property type="match status" value="1"/>
</dbReference>
<organism evidence="11 12">
    <name type="scientific">Streptomyces djakartensis</name>
    <dbReference type="NCBI Taxonomy" id="68193"/>
    <lineage>
        <taxon>Bacteria</taxon>
        <taxon>Bacillati</taxon>
        <taxon>Actinomycetota</taxon>
        <taxon>Actinomycetes</taxon>
        <taxon>Kitasatosporales</taxon>
        <taxon>Streptomycetaceae</taxon>
        <taxon>Streptomyces</taxon>
    </lineage>
</organism>
<accession>A0ABQ2ZQ51</accession>
<evidence type="ECO:0000256" key="4">
    <source>
        <dbReference type="ARBA" id="ARBA00022438"/>
    </source>
</evidence>
<dbReference type="EMBL" id="BMWE01000007">
    <property type="protein sequence ID" value="GGY19658.1"/>
    <property type="molecule type" value="Genomic_DNA"/>
</dbReference>
<comment type="subcellular location">
    <subcellularLocation>
        <location evidence="2 8">Cytoplasm</location>
    </subcellularLocation>
</comment>
<evidence type="ECO:0000256" key="3">
    <source>
        <dbReference type="ARBA" id="ARBA00010088"/>
    </source>
</evidence>
<dbReference type="RefSeq" id="WP_190198081.1">
    <property type="nucleotide sequence ID" value="NZ_BMWE01000007.1"/>
</dbReference>
<comment type="caution">
    <text evidence="11">The sequence shown here is derived from an EMBL/GenBank/DDBJ whole genome shotgun (WGS) entry which is preliminary data.</text>
</comment>
<evidence type="ECO:0000256" key="8">
    <source>
        <dbReference type="PIRNR" id="PIRNR006431"/>
    </source>
</evidence>
<reference evidence="12" key="1">
    <citation type="journal article" date="2019" name="Int. J. Syst. Evol. Microbiol.">
        <title>The Global Catalogue of Microorganisms (GCM) 10K type strain sequencing project: providing services to taxonomists for standard genome sequencing and annotation.</title>
        <authorList>
            <consortium name="The Broad Institute Genomics Platform"/>
            <consortium name="The Broad Institute Genome Sequencing Center for Infectious Disease"/>
            <person name="Wu L."/>
            <person name="Ma J."/>
        </authorList>
    </citation>
    <scope>NUCLEOTIDE SEQUENCE [LARGE SCALE GENOMIC DNA]</scope>
    <source>
        <strain evidence="12">JCM 4957</strain>
    </source>
</reference>
<evidence type="ECO:0000256" key="9">
    <source>
        <dbReference type="RuleBase" id="RU003421"/>
    </source>
</evidence>
<protein>
    <recommendedName>
        <fullName evidence="8 9">Proline iminopeptidase</fullName>
        <shortName evidence="8">PIP</shortName>
        <ecNumber evidence="8 9">3.4.11.5</ecNumber>
    </recommendedName>
    <alternativeName>
        <fullName evidence="8">Prolyl aminopeptidase</fullName>
    </alternativeName>
</protein>
<dbReference type="SUPFAM" id="SSF53474">
    <property type="entry name" value="alpha/beta-Hydrolases"/>
    <property type="match status" value="1"/>
</dbReference>
<comment type="catalytic activity">
    <reaction evidence="1 8 9">
        <text>Release of N-terminal proline from a peptide.</text>
        <dbReference type="EC" id="3.4.11.5"/>
    </reaction>
</comment>
<keyword evidence="4 8" id="KW-0031">Aminopeptidase</keyword>
<evidence type="ECO:0000256" key="7">
    <source>
        <dbReference type="ARBA" id="ARBA00022801"/>
    </source>
</evidence>
<dbReference type="NCBIfam" id="TIGR01249">
    <property type="entry name" value="pro_imino_pep_1"/>
    <property type="match status" value="1"/>
</dbReference>
<dbReference type="PIRSF" id="PIRSF006431">
    <property type="entry name" value="Pept_S33"/>
    <property type="match status" value="1"/>
</dbReference>
<dbReference type="InterPro" id="IPR000073">
    <property type="entry name" value="AB_hydrolase_1"/>
</dbReference>
<keyword evidence="7 8" id="KW-0378">Hydrolase</keyword>
<evidence type="ECO:0000313" key="12">
    <source>
        <dbReference type="Proteomes" id="UP000653308"/>
    </source>
</evidence>
<dbReference type="InterPro" id="IPR029058">
    <property type="entry name" value="AB_hydrolase_fold"/>
</dbReference>
<feature type="domain" description="AB hydrolase-1" evidence="10">
    <location>
        <begin position="39"/>
        <end position="301"/>
    </location>
</feature>
<dbReference type="PRINTS" id="PR00793">
    <property type="entry name" value="PROAMNOPTASE"/>
</dbReference>
<keyword evidence="6 8" id="KW-0645">Protease</keyword>
<dbReference type="PRINTS" id="PR00111">
    <property type="entry name" value="ABHYDROLASE"/>
</dbReference>
<sequence length="332" mass="36607">MAGLYPAGIEPYEHGMLDVGDGNRVYWETCGNPAGKPALVLHGGPGSGAGPSWRRLFDPEAYRIVLFDQRGCGRSTPDAADPLTSLDANTTTHLIADIELLRRHLGVDKWLVLGGSWGVTLALAYAQQHPGHVSELVLFSVTNTTRREVEWVTRDMGRIFPEEWARFRDTVPEPERDGSLADAYARMLGDPDPAVRERAARAWCRWEDVHVSTDPGHRPDPRFQDPRFRLRFARLVTHYWRHAGFLEDGALLRGAGKIAGIPGVMVHGRLDISGPADVAWRLAQVWPDAELVLIGAEGHGLSGDATTEALVAATDRFRPAGATRQPSRRRVP</sequence>
<dbReference type="InterPro" id="IPR002410">
    <property type="entry name" value="Peptidase_S33"/>
</dbReference>
<dbReference type="PANTHER" id="PTHR43722:SF1">
    <property type="entry name" value="PROLINE IMINOPEPTIDASE"/>
    <property type="match status" value="1"/>
</dbReference>
<evidence type="ECO:0000256" key="1">
    <source>
        <dbReference type="ARBA" id="ARBA00001585"/>
    </source>
</evidence>
<evidence type="ECO:0000259" key="10">
    <source>
        <dbReference type="Pfam" id="PF00561"/>
    </source>
</evidence>
<proteinExistence type="inferred from homology"/>
<gene>
    <name evidence="11" type="primary">pip</name>
    <name evidence="11" type="ORF">GCM10010384_27570</name>
</gene>